<comment type="caution">
    <text evidence="2">The sequence shown here is derived from an EMBL/GenBank/DDBJ whole genome shotgun (WGS) entry which is preliminary data.</text>
</comment>
<evidence type="ECO:0000256" key="1">
    <source>
        <dbReference type="SAM" id="Phobius"/>
    </source>
</evidence>
<dbReference type="EMBL" id="QGNW01000201">
    <property type="protein sequence ID" value="RVW85725.1"/>
    <property type="molecule type" value="Genomic_DNA"/>
</dbReference>
<keyword evidence="1" id="KW-0472">Membrane</keyword>
<name>A0A438HMK5_VITVI</name>
<gene>
    <name evidence="2" type="ORF">CK203_033404</name>
</gene>
<keyword evidence="1" id="KW-0812">Transmembrane</keyword>
<evidence type="ECO:0000313" key="3">
    <source>
        <dbReference type="Proteomes" id="UP000288805"/>
    </source>
</evidence>
<keyword evidence="1" id="KW-1133">Transmembrane helix</keyword>
<sequence>MYHMEAINICTGCKTQKDAAAKEKELLKNQESLNREKKSSYDSYLKALLFLKVFFYFVLVCWYWSSPVAAISKQLVQPFGKVLSWRSGVSSNDNVMSNLISAGVTYLSSSWGWGNGLHHVSGNHKQQNNLIDAQTSCQELDLLYDLPLDFTASTCLRSGCPFKEYHKSICTTDKSYEERCTAYCFAAARCWNYSMADIVYQSKQIHLPKSPQLKERGI</sequence>
<proteinExistence type="predicted"/>
<dbReference type="Proteomes" id="UP000288805">
    <property type="component" value="Unassembled WGS sequence"/>
</dbReference>
<protein>
    <submittedName>
        <fullName evidence="2">Uncharacterized protein</fullName>
    </submittedName>
</protein>
<accession>A0A438HMK5</accession>
<organism evidence="2 3">
    <name type="scientific">Vitis vinifera</name>
    <name type="common">Grape</name>
    <dbReference type="NCBI Taxonomy" id="29760"/>
    <lineage>
        <taxon>Eukaryota</taxon>
        <taxon>Viridiplantae</taxon>
        <taxon>Streptophyta</taxon>
        <taxon>Embryophyta</taxon>
        <taxon>Tracheophyta</taxon>
        <taxon>Spermatophyta</taxon>
        <taxon>Magnoliopsida</taxon>
        <taxon>eudicotyledons</taxon>
        <taxon>Gunneridae</taxon>
        <taxon>Pentapetalae</taxon>
        <taxon>rosids</taxon>
        <taxon>Vitales</taxon>
        <taxon>Vitaceae</taxon>
        <taxon>Viteae</taxon>
        <taxon>Vitis</taxon>
    </lineage>
</organism>
<feature type="transmembrane region" description="Helical" evidence="1">
    <location>
        <begin position="44"/>
        <end position="65"/>
    </location>
</feature>
<evidence type="ECO:0000313" key="2">
    <source>
        <dbReference type="EMBL" id="RVW85725.1"/>
    </source>
</evidence>
<dbReference type="AlphaFoldDB" id="A0A438HMK5"/>
<reference evidence="2 3" key="1">
    <citation type="journal article" date="2018" name="PLoS Genet.">
        <title>Population sequencing reveals clonal diversity and ancestral inbreeding in the grapevine cultivar Chardonnay.</title>
        <authorList>
            <person name="Roach M.J."/>
            <person name="Johnson D.L."/>
            <person name="Bohlmann J."/>
            <person name="van Vuuren H.J."/>
            <person name="Jones S.J."/>
            <person name="Pretorius I.S."/>
            <person name="Schmidt S.A."/>
            <person name="Borneman A.R."/>
        </authorList>
    </citation>
    <scope>NUCLEOTIDE SEQUENCE [LARGE SCALE GENOMIC DNA]</scope>
    <source>
        <strain evidence="3">cv. Chardonnay</strain>
        <tissue evidence="2">Leaf</tissue>
    </source>
</reference>